<dbReference type="EMBL" id="BMGC01000007">
    <property type="protein sequence ID" value="GGB27472.1"/>
    <property type="molecule type" value="Genomic_DNA"/>
</dbReference>
<comment type="similarity">
    <text evidence="2">Belongs to the bacterial solute-binding protein SsuA/TauA family.</text>
</comment>
<evidence type="ECO:0000256" key="5">
    <source>
        <dbReference type="ARBA" id="ARBA00055538"/>
    </source>
</evidence>
<dbReference type="GO" id="GO:0042626">
    <property type="term" value="F:ATPase-coupled transmembrane transporter activity"/>
    <property type="evidence" value="ECO:0007669"/>
    <property type="project" value="InterPro"/>
</dbReference>
<dbReference type="SMART" id="SM00062">
    <property type="entry name" value="PBPb"/>
    <property type="match status" value="1"/>
</dbReference>
<evidence type="ECO:0000256" key="3">
    <source>
        <dbReference type="ARBA" id="ARBA00022448"/>
    </source>
</evidence>
<keyword evidence="10" id="KW-1185">Reference proteome</keyword>
<comment type="caution">
    <text evidence="9">The sequence shown here is derived from an EMBL/GenBank/DDBJ whole genome shotgun (WGS) entry which is preliminary data.</text>
</comment>
<dbReference type="SUPFAM" id="SSF53850">
    <property type="entry name" value="Periplasmic binding protein-like II"/>
    <property type="match status" value="1"/>
</dbReference>
<dbReference type="NCBIfam" id="TIGR01728">
    <property type="entry name" value="SsuA_fam"/>
    <property type="match status" value="1"/>
</dbReference>
<reference evidence="9" key="2">
    <citation type="submission" date="2020-09" db="EMBL/GenBank/DDBJ databases">
        <authorList>
            <person name="Sun Q."/>
            <person name="Zhou Y."/>
        </authorList>
    </citation>
    <scope>NUCLEOTIDE SEQUENCE</scope>
    <source>
        <strain evidence="9">CGMCC 1.12827</strain>
    </source>
</reference>
<evidence type="ECO:0000313" key="10">
    <source>
        <dbReference type="Proteomes" id="UP000621454"/>
    </source>
</evidence>
<dbReference type="PROSITE" id="PS51257">
    <property type="entry name" value="PROKAR_LIPOPROTEIN"/>
    <property type="match status" value="1"/>
</dbReference>
<organism evidence="9 10">
    <name type="scientific">Gordonia jinhuaensis</name>
    <dbReference type="NCBI Taxonomy" id="1517702"/>
    <lineage>
        <taxon>Bacteria</taxon>
        <taxon>Bacillati</taxon>
        <taxon>Actinomycetota</taxon>
        <taxon>Actinomycetes</taxon>
        <taxon>Mycobacteriales</taxon>
        <taxon>Gordoniaceae</taxon>
        <taxon>Gordonia</taxon>
    </lineage>
</organism>
<evidence type="ECO:0000256" key="1">
    <source>
        <dbReference type="ARBA" id="ARBA00004418"/>
    </source>
</evidence>
<dbReference type="Pfam" id="PF09084">
    <property type="entry name" value="NMT1"/>
    <property type="match status" value="1"/>
</dbReference>
<dbReference type="AlphaFoldDB" id="A0A916T3S5"/>
<dbReference type="Gene3D" id="3.40.190.10">
    <property type="entry name" value="Periplasmic binding protein-like II"/>
    <property type="match status" value="2"/>
</dbReference>
<dbReference type="PANTHER" id="PTHR30024:SF48">
    <property type="entry name" value="ABC TRANSPORTER SUBSTRATE-BINDING PROTEIN"/>
    <property type="match status" value="1"/>
</dbReference>
<proteinExistence type="inferred from homology"/>
<comment type="function">
    <text evidence="5">Part of a binding-protein-dependent transport system for aliphatic sulfonates. Putative binding protein.</text>
</comment>
<evidence type="ECO:0000256" key="6">
    <source>
        <dbReference type="ARBA" id="ARBA00070228"/>
    </source>
</evidence>
<evidence type="ECO:0000256" key="4">
    <source>
        <dbReference type="ARBA" id="ARBA00022729"/>
    </source>
</evidence>
<dbReference type="RefSeq" id="WP_229742262.1">
    <property type="nucleotide sequence ID" value="NZ_BMGC01000007.1"/>
</dbReference>
<keyword evidence="3" id="KW-0813">Transport</keyword>
<accession>A0A916T3S5</accession>
<protein>
    <recommendedName>
        <fullName evidence="6">Putative aliphatic sulfonates-binding protein</fullName>
    </recommendedName>
</protein>
<evidence type="ECO:0000313" key="9">
    <source>
        <dbReference type="EMBL" id="GGB27472.1"/>
    </source>
</evidence>
<sequence length="337" mass="34780">MFTIRRRSIAALSVVVAATIGLSACSSSSDSGGSSASGASGDKVTLVVGDQVRQTQSLLEASGELKDLPYNITWSSFESGPPLLEAASAGKVDIGGTGDVPPVFAQASGAHVKIVAVQDRQAANDFLLVPKSSTATSIADLKGKSIGVAKGSSSHGLLLGLLKKAGLTPADVNVKYLQPTEGLSAFQSHQIDAWAVWNPYTAVGVAQADGKIIGDAKGVTTLQSYYLASDAALADSAKSKALGDFVTRLTKALAWSGTHEDEWIPTFSKLTKLPAPVAKATFETSKGVLVPIGDAQIAQQQELIDLFHGAGEISSAPKAAEYFDDRFNSDVSAGTAQ</sequence>
<dbReference type="GO" id="GO:0042597">
    <property type="term" value="C:periplasmic space"/>
    <property type="evidence" value="ECO:0007669"/>
    <property type="project" value="UniProtKB-SubCell"/>
</dbReference>
<dbReference type="InterPro" id="IPR010067">
    <property type="entry name" value="ABC_SsuA_sub-bd"/>
</dbReference>
<dbReference type="FunFam" id="3.40.190.10:FF:000050">
    <property type="entry name" value="Sulfonate ABC transporter substrate-binding protein"/>
    <property type="match status" value="1"/>
</dbReference>
<gene>
    <name evidence="9" type="ORF">GCM10011489_14550</name>
</gene>
<dbReference type="Proteomes" id="UP000621454">
    <property type="component" value="Unassembled WGS sequence"/>
</dbReference>
<comment type="subcellular location">
    <subcellularLocation>
        <location evidence="1">Periplasm</location>
    </subcellularLocation>
</comment>
<dbReference type="CDD" id="cd13558">
    <property type="entry name" value="PBP2_SsuA_like_2"/>
    <property type="match status" value="1"/>
</dbReference>
<feature type="domain" description="Solute-binding protein family 3/N-terminal" evidence="8">
    <location>
        <begin position="45"/>
        <end position="265"/>
    </location>
</feature>
<keyword evidence="4 7" id="KW-0732">Signal</keyword>
<evidence type="ECO:0000256" key="7">
    <source>
        <dbReference type="SAM" id="SignalP"/>
    </source>
</evidence>
<evidence type="ECO:0000256" key="2">
    <source>
        <dbReference type="ARBA" id="ARBA00010742"/>
    </source>
</evidence>
<dbReference type="PANTHER" id="PTHR30024">
    <property type="entry name" value="ALIPHATIC SULFONATES-BINDING PROTEIN-RELATED"/>
    <property type="match status" value="1"/>
</dbReference>
<dbReference type="InterPro" id="IPR001638">
    <property type="entry name" value="Solute-binding_3/MltF_N"/>
</dbReference>
<feature type="signal peptide" evidence="7">
    <location>
        <begin position="1"/>
        <end position="23"/>
    </location>
</feature>
<feature type="chain" id="PRO_5039599993" description="Putative aliphatic sulfonates-binding protein" evidence="7">
    <location>
        <begin position="24"/>
        <end position="337"/>
    </location>
</feature>
<evidence type="ECO:0000259" key="8">
    <source>
        <dbReference type="SMART" id="SM00062"/>
    </source>
</evidence>
<reference evidence="9" key="1">
    <citation type="journal article" date="2014" name="Int. J. Syst. Evol. Microbiol.">
        <title>Complete genome sequence of Corynebacterium casei LMG S-19264T (=DSM 44701T), isolated from a smear-ripened cheese.</title>
        <authorList>
            <consortium name="US DOE Joint Genome Institute (JGI-PGF)"/>
            <person name="Walter F."/>
            <person name="Albersmeier A."/>
            <person name="Kalinowski J."/>
            <person name="Ruckert C."/>
        </authorList>
    </citation>
    <scope>NUCLEOTIDE SEQUENCE</scope>
    <source>
        <strain evidence="9">CGMCC 1.12827</strain>
    </source>
</reference>
<dbReference type="GO" id="GO:0016020">
    <property type="term" value="C:membrane"/>
    <property type="evidence" value="ECO:0007669"/>
    <property type="project" value="InterPro"/>
</dbReference>
<dbReference type="InterPro" id="IPR015168">
    <property type="entry name" value="SsuA/THI5"/>
</dbReference>
<name>A0A916T3S5_9ACTN</name>